<protein>
    <submittedName>
        <fullName evidence="2">DUF5325 family protein</fullName>
    </submittedName>
</protein>
<evidence type="ECO:0000313" key="2">
    <source>
        <dbReference type="EMBL" id="MFD2829856.1"/>
    </source>
</evidence>
<dbReference type="EMBL" id="JBHUOQ010000001">
    <property type="protein sequence ID" value="MFD2829856.1"/>
    <property type="molecule type" value="Genomic_DNA"/>
</dbReference>
<name>A0ABW5WX09_9STAP</name>
<comment type="caution">
    <text evidence="2">The sequence shown here is derived from an EMBL/GenBank/DDBJ whole genome shotgun (WGS) entry which is preliminary data.</text>
</comment>
<accession>A0ABW5WX09</accession>
<keyword evidence="3" id="KW-1185">Reference proteome</keyword>
<keyword evidence="1" id="KW-0472">Membrane</keyword>
<dbReference type="Pfam" id="PF17259">
    <property type="entry name" value="DUF5325"/>
    <property type="match status" value="1"/>
</dbReference>
<dbReference type="RefSeq" id="WP_377772239.1">
    <property type="nucleotide sequence ID" value="NZ_JBHUOQ010000001.1"/>
</dbReference>
<dbReference type="InterPro" id="IPR035211">
    <property type="entry name" value="DUF5325"/>
</dbReference>
<sequence>MEKPKSKAIFFILAVVAVAMMILFSVSIAEGMVLLSALAVVLFVAVFGVGFTLKRKYRENGWL</sequence>
<feature type="transmembrane region" description="Helical" evidence="1">
    <location>
        <begin position="9"/>
        <end position="28"/>
    </location>
</feature>
<evidence type="ECO:0000256" key="1">
    <source>
        <dbReference type="SAM" id="Phobius"/>
    </source>
</evidence>
<dbReference type="Proteomes" id="UP001597519">
    <property type="component" value="Unassembled WGS sequence"/>
</dbReference>
<feature type="transmembrane region" description="Helical" evidence="1">
    <location>
        <begin position="34"/>
        <end position="53"/>
    </location>
</feature>
<keyword evidence="1" id="KW-0812">Transmembrane</keyword>
<keyword evidence="1" id="KW-1133">Transmembrane helix</keyword>
<proteinExistence type="predicted"/>
<organism evidence="2 3">
    <name type="scientific">Corticicoccus populi</name>
    <dbReference type="NCBI Taxonomy" id="1812821"/>
    <lineage>
        <taxon>Bacteria</taxon>
        <taxon>Bacillati</taxon>
        <taxon>Bacillota</taxon>
        <taxon>Bacilli</taxon>
        <taxon>Bacillales</taxon>
        <taxon>Staphylococcaceae</taxon>
        <taxon>Corticicoccus</taxon>
    </lineage>
</organism>
<reference evidence="3" key="1">
    <citation type="journal article" date="2019" name="Int. J. Syst. Evol. Microbiol.">
        <title>The Global Catalogue of Microorganisms (GCM) 10K type strain sequencing project: providing services to taxonomists for standard genome sequencing and annotation.</title>
        <authorList>
            <consortium name="The Broad Institute Genomics Platform"/>
            <consortium name="The Broad Institute Genome Sequencing Center for Infectious Disease"/>
            <person name="Wu L."/>
            <person name="Ma J."/>
        </authorList>
    </citation>
    <scope>NUCLEOTIDE SEQUENCE [LARGE SCALE GENOMIC DNA]</scope>
    <source>
        <strain evidence="3">KCTC 33575</strain>
    </source>
</reference>
<evidence type="ECO:0000313" key="3">
    <source>
        <dbReference type="Proteomes" id="UP001597519"/>
    </source>
</evidence>
<gene>
    <name evidence="2" type="ORF">ACFSX4_05195</name>
</gene>